<evidence type="ECO:0000256" key="1">
    <source>
        <dbReference type="SAM" id="MobiDB-lite"/>
    </source>
</evidence>
<gene>
    <name evidence="3" type="ORF">H5410_046229</name>
</gene>
<comment type="caution">
    <text evidence="3">The sequence shown here is derived from an EMBL/GenBank/DDBJ whole genome shotgun (WGS) entry which is preliminary data.</text>
</comment>
<keyword evidence="4" id="KW-1185">Reference proteome</keyword>
<evidence type="ECO:0000313" key="4">
    <source>
        <dbReference type="Proteomes" id="UP000824120"/>
    </source>
</evidence>
<protein>
    <recommendedName>
        <fullName evidence="2">Putative plant transposon protein domain-containing protein</fullName>
    </recommendedName>
</protein>
<feature type="region of interest" description="Disordered" evidence="1">
    <location>
        <begin position="204"/>
        <end position="224"/>
    </location>
</feature>
<organism evidence="3 4">
    <name type="scientific">Solanum commersonii</name>
    <name type="common">Commerson's wild potato</name>
    <name type="synonym">Commerson's nightshade</name>
    <dbReference type="NCBI Taxonomy" id="4109"/>
    <lineage>
        <taxon>Eukaryota</taxon>
        <taxon>Viridiplantae</taxon>
        <taxon>Streptophyta</taxon>
        <taxon>Embryophyta</taxon>
        <taxon>Tracheophyta</taxon>
        <taxon>Spermatophyta</taxon>
        <taxon>Magnoliopsida</taxon>
        <taxon>eudicotyledons</taxon>
        <taxon>Gunneridae</taxon>
        <taxon>Pentapetalae</taxon>
        <taxon>asterids</taxon>
        <taxon>lamiids</taxon>
        <taxon>Solanales</taxon>
        <taxon>Solanaceae</taxon>
        <taxon>Solanoideae</taxon>
        <taxon>Solaneae</taxon>
        <taxon>Solanum</taxon>
    </lineage>
</organism>
<dbReference type="OrthoDB" id="1326170at2759"/>
<dbReference type="InterPro" id="IPR046796">
    <property type="entry name" value="Transposase_32_dom"/>
</dbReference>
<sequence length="373" mass="41548">MARDPGTYSEDIVLEFYISYAATLWGSIDKSRFPYGPGPDHTWDLNTAEFDYRWDVVRSRAFTRTAKQREAVILWLAKYIIVDGERAKVSPTKVDNQVTWDRAIMVAALVAGLEIDFAPMLLAKIHDRAFRTSTTYPFPCLIFQLCKDFGVSICHYDRLIHPTRTLDIGLIQDEANVAAPHRGLRIDVPLGTDLVDVVEQMQGDKTTHPVHTNDAPASSFQATSQAFSSSRASPPLGATVILLVRVQKLEAQMTTLLHHIKPWMRKLIVDSEARVKKMMEAKSDHKVEAVHKQLDAFELRFVERPAPTTDMSSFCTNLASLRADVDAILATPVVEPQAAPSALGNDTVLGALFNGDDAEEQHKPASSRVLCDY</sequence>
<reference evidence="3 4" key="1">
    <citation type="submission" date="2020-09" db="EMBL/GenBank/DDBJ databases">
        <title>De no assembly of potato wild relative species, Solanum commersonii.</title>
        <authorList>
            <person name="Cho K."/>
        </authorList>
    </citation>
    <scope>NUCLEOTIDE SEQUENCE [LARGE SCALE GENOMIC DNA]</scope>
    <source>
        <strain evidence="3">LZ3.2</strain>
        <tissue evidence="3">Leaf</tissue>
    </source>
</reference>
<name>A0A9J5XBP4_SOLCO</name>
<proteinExistence type="predicted"/>
<feature type="domain" description="Putative plant transposon protein" evidence="2">
    <location>
        <begin position="2"/>
        <end position="151"/>
    </location>
</feature>
<dbReference type="AlphaFoldDB" id="A0A9J5XBP4"/>
<dbReference type="Pfam" id="PF20167">
    <property type="entry name" value="Transposase_32"/>
    <property type="match status" value="1"/>
</dbReference>
<evidence type="ECO:0000313" key="3">
    <source>
        <dbReference type="EMBL" id="KAG5585795.1"/>
    </source>
</evidence>
<feature type="compositionally biased region" description="Low complexity" evidence="1">
    <location>
        <begin position="215"/>
        <end position="224"/>
    </location>
</feature>
<dbReference type="Proteomes" id="UP000824120">
    <property type="component" value="Chromosome 9"/>
</dbReference>
<dbReference type="EMBL" id="JACXVP010000009">
    <property type="protein sequence ID" value="KAG5585795.1"/>
    <property type="molecule type" value="Genomic_DNA"/>
</dbReference>
<accession>A0A9J5XBP4</accession>
<evidence type="ECO:0000259" key="2">
    <source>
        <dbReference type="Pfam" id="PF20167"/>
    </source>
</evidence>